<keyword evidence="3" id="KW-1185">Reference proteome</keyword>
<feature type="compositionally biased region" description="Basic and acidic residues" evidence="1">
    <location>
        <begin position="28"/>
        <end position="43"/>
    </location>
</feature>
<dbReference type="Proteomes" id="UP000314294">
    <property type="component" value="Unassembled WGS sequence"/>
</dbReference>
<accession>A0A4Z2HX09</accession>
<proteinExistence type="predicted"/>
<feature type="compositionally biased region" description="Polar residues" evidence="1">
    <location>
        <begin position="12"/>
        <end position="27"/>
    </location>
</feature>
<dbReference type="AlphaFoldDB" id="A0A4Z2HX09"/>
<protein>
    <submittedName>
        <fullName evidence="2">Uncharacterized protein</fullName>
    </submittedName>
</protein>
<evidence type="ECO:0000313" key="2">
    <source>
        <dbReference type="EMBL" id="TNN70070.1"/>
    </source>
</evidence>
<name>A0A4Z2HX09_9TELE</name>
<sequence>MPAPYPGKKTKSQVQRTGSKSSLLSQPEDQRSLEQRSDHHDGGDQESLSSTEGEQREQLMDR</sequence>
<feature type="compositionally biased region" description="Basic and acidic residues" evidence="1">
    <location>
        <begin position="53"/>
        <end position="62"/>
    </location>
</feature>
<gene>
    <name evidence="2" type="ORF">EYF80_019746</name>
</gene>
<feature type="region of interest" description="Disordered" evidence="1">
    <location>
        <begin position="1"/>
        <end position="62"/>
    </location>
</feature>
<dbReference type="EMBL" id="SRLO01000168">
    <property type="protein sequence ID" value="TNN70070.1"/>
    <property type="molecule type" value="Genomic_DNA"/>
</dbReference>
<evidence type="ECO:0000256" key="1">
    <source>
        <dbReference type="SAM" id="MobiDB-lite"/>
    </source>
</evidence>
<reference evidence="2 3" key="1">
    <citation type="submission" date="2019-03" db="EMBL/GenBank/DDBJ databases">
        <title>First draft genome of Liparis tanakae, snailfish: a comprehensive survey of snailfish specific genes.</title>
        <authorList>
            <person name="Kim W."/>
            <person name="Song I."/>
            <person name="Jeong J.-H."/>
            <person name="Kim D."/>
            <person name="Kim S."/>
            <person name="Ryu S."/>
            <person name="Song J.Y."/>
            <person name="Lee S.K."/>
        </authorList>
    </citation>
    <scope>NUCLEOTIDE SEQUENCE [LARGE SCALE GENOMIC DNA]</scope>
    <source>
        <tissue evidence="2">Muscle</tissue>
    </source>
</reference>
<comment type="caution">
    <text evidence="2">The sequence shown here is derived from an EMBL/GenBank/DDBJ whole genome shotgun (WGS) entry which is preliminary data.</text>
</comment>
<evidence type="ECO:0000313" key="3">
    <source>
        <dbReference type="Proteomes" id="UP000314294"/>
    </source>
</evidence>
<organism evidence="2 3">
    <name type="scientific">Liparis tanakae</name>
    <name type="common">Tanaka's snailfish</name>
    <dbReference type="NCBI Taxonomy" id="230148"/>
    <lineage>
        <taxon>Eukaryota</taxon>
        <taxon>Metazoa</taxon>
        <taxon>Chordata</taxon>
        <taxon>Craniata</taxon>
        <taxon>Vertebrata</taxon>
        <taxon>Euteleostomi</taxon>
        <taxon>Actinopterygii</taxon>
        <taxon>Neopterygii</taxon>
        <taxon>Teleostei</taxon>
        <taxon>Neoteleostei</taxon>
        <taxon>Acanthomorphata</taxon>
        <taxon>Eupercaria</taxon>
        <taxon>Perciformes</taxon>
        <taxon>Cottioidei</taxon>
        <taxon>Cottales</taxon>
        <taxon>Liparidae</taxon>
        <taxon>Liparis</taxon>
    </lineage>
</organism>